<gene>
    <name evidence="1" type="ORF">SPBR_05100</name>
</gene>
<proteinExistence type="predicted"/>
<dbReference type="OrthoDB" id="4367324at2759"/>
<reference evidence="1 2" key="1">
    <citation type="journal article" date="2014" name="BMC Genomics">
        <title>Comparative genomics of the major fungal agents of human and animal Sporotrichosis: Sporothrix schenckii and Sporothrix brasiliensis.</title>
        <authorList>
            <person name="Teixeira M.M."/>
            <person name="de Almeida L.G."/>
            <person name="Kubitschek-Barreira P."/>
            <person name="Alves F.L."/>
            <person name="Kioshima E.S."/>
            <person name="Abadio A.K."/>
            <person name="Fernandes L."/>
            <person name="Derengowski L.S."/>
            <person name="Ferreira K.S."/>
            <person name="Souza R.C."/>
            <person name="Ruiz J.C."/>
            <person name="de Andrade N.C."/>
            <person name="Paes H.C."/>
            <person name="Nicola A.M."/>
            <person name="Albuquerque P."/>
            <person name="Gerber A.L."/>
            <person name="Martins V.P."/>
            <person name="Peconick L.D."/>
            <person name="Neto A.V."/>
            <person name="Chaucanez C.B."/>
            <person name="Silva P.A."/>
            <person name="Cunha O.L."/>
            <person name="de Oliveira F.F."/>
            <person name="dos Santos T.C."/>
            <person name="Barros A.L."/>
            <person name="Soares M.A."/>
            <person name="de Oliveira L.M."/>
            <person name="Marini M.M."/>
            <person name="Villalobos-Duno H."/>
            <person name="Cunha M.M."/>
            <person name="de Hoog S."/>
            <person name="da Silveira J.F."/>
            <person name="Henrissat B."/>
            <person name="Nino-Vega G.A."/>
            <person name="Cisalpino P.S."/>
            <person name="Mora-Montes H.M."/>
            <person name="Almeida S.R."/>
            <person name="Stajich J.E."/>
            <person name="Lopes-Bezerra L.M."/>
            <person name="Vasconcelos A.T."/>
            <person name="Felipe M.S."/>
        </authorList>
    </citation>
    <scope>NUCLEOTIDE SEQUENCE [LARGE SCALE GENOMIC DNA]</scope>
    <source>
        <strain evidence="1 2">5110</strain>
    </source>
</reference>
<evidence type="ECO:0000313" key="1">
    <source>
        <dbReference type="EMBL" id="KIH87266.1"/>
    </source>
</evidence>
<accession>A0A0C2IDB7</accession>
<dbReference type="VEuPathDB" id="FungiDB:SPBR_05100"/>
<dbReference type="AlphaFoldDB" id="A0A0C2IDB7"/>
<dbReference type="GeneID" id="63678298"/>
<dbReference type="Proteomes" id="UP000031575">
    <property type="component" value="Unassembled WGS sequence"/>
</dbReference>
<name>A0A0C2IDB7_9PEZI</name>
<comment type="caution">
    <text evidence="1">The sequence shown here is derived from an EMBL/GenBank/DDBJ whole genome shotgun (WGS) entry which is preliminary data.</text>
</comment>
<sequence length="379" mass="42538">MESLSTTTLRDALVRQKPFVPCTSRRTGNTKYIPWPKPQIRVWSEFNIQTLNDSYGHVLDTALPRYLVDNLTMPADFFKNLTVSDDKAPLHFIGWNDATVMPLVKWSMQHMGLHTGTALFHRYTDARGTTVAKLPQAPNKLTVDHLVYLQNPHRDTLVVGLGRTSTKWRSVAAMRNPGDARGENTWPIRQLANLCAQSGTRYGYIQTDEELAVCCFGAKPPTSDKADTGARWQEPHNKWDDWSVSLMVVPWNTELCGSGDASGGGARRILTTELAPWWLCMLALSDGHRPLVETKEIVAIDSWERVYLHKECRWVRRHRYSSWEVPADPPPPSAYETPEPGNAATLAADVGANGQNWFDLIDPATIDLTGANFDGMWPV</sequence>
<dbReference type="RefSeq" id="XP_040615276.1">
    <property type="nucleotide sequence ID" value="XM_040763377.1"/>
</dbReference>
<evidence type="ECO:0000313" key="2">
    <source>
        <dbReference type="Proteomes" id="UP000031575"/>
    </source>
</evidence>
<dbReference type="HOGENOM" id="CLU_048616_0_0_1"/>
<keyword evidence="2" id="KW-1185">Reference proteome</keyword>
<protein>
    <submittedName>
        <fullName evidence="1">Uncharacterized protein</fullName>
    </submittedName>
</protein>
<dbReference type="EMBL" id="AWTV01000010">
    <property type="protein sequence ID" value="KIH87266.1"/>
    <property type="molecule type" value="Genomic_DNA"/>
</dbReference>
<organism evidence="1 2">
    <name type="scientific">Sporothrix brasiliensis 5110</name>
    <dbReference type="NCBI Taxonomy" id="1398154"/>
    <lineage>
        <taxon>Eukaryota</taxon>
        <taxon>Fungi</taxon>
        <taxon>Dikarya</taxon>
        <taxon>Ascomycota</taxon>
        <taxon>Pezizomycotina</taxon>
        <taxon>Sordariomycetes</taxon>
        <taxon>Sordariomycetidae</taxon>
        <taxon>Ophiostomatales</taxon>
        <taxon>Ophiostomataceae</taxon>
        <taxon>Sporothrix</taxon>
    </lineage>
</organism>